<dbReference type="SMART" id="SM00066">
    <property type="entry name" value="GAL4"/>
    <property type="match status" value="1"/>
</dbReference>
<name>A0A9P4L927_9PLEO</name>
<evidence type="ECO:0000256" key="1">
    <source>
        <dbReference type="ARBA" id="ARBA00004123"/>
    </source>
</evidence>
<dbReference type="Gene3D" id="4.10.240.10">
    <property type="entry name" value="Zn(2)-C6 fungal-type DNA-binding domain"/>
    <property type="match status" value="1"/>
</dbReference>
<dbReference type="Proteomes" id="UP000800039">
    <property type="component" value="Unassembled WGS sequence"/>
</dbReference>
<comment type="subcellular location">
    <subcellularLocation>
        <location evidence="1">Nucleus</location>
    </subcellularLocation>
</comment>
<dbReference type="InterPro" id="IPR036864">
    <property type="entry name" value="Zn2-C6_fun-type_DNA-bd_sf"/>
</dbReference>
<organism evidence="4 5">
    <name type="scientific">Cucurbitaria berberidis CBS 394.84</name>
    <dbReference type="NCBI Taxonomy" id="1168544"/>
    <lineage>
        <taxon>Eukaryota</taxon>
        <taxon>Fungi</taxon>
        <taxon>Dikarya</taxon>
        <taxon>Ascomycota</taxon>
        <taxon>Pezizomycotina</taxon>
        <taxon>Dothideomycetes</taxon>
        <taxon>Pleosporomycetidae</taxon>
        <taxon>Pleosporales</taxon>
        <taxon>Pleosporineae</taxon>
        <taxon>Cucurbitariaceae</taxon>
        <taxon>Cucurbitaria</taxon>
    </lineage>
</organism>
<evidence type="ECO:0000259" key="3">
    <source>
        <dbReference type="PROSITE" id="PS50048"/>
    </source>
</evidence>
<accession>A0A9P4L927</accession>
<comment type="caution">
    <text evidence="4">The sequence shown here is derived from an EMBL/GenBank/DDBJ whole genome shotgun (WGS) entry which is preliminary data.</text>
</comment>
<sequence length="527" mass="58739">MKSAKRSCGTCRDRRLLCDRAIPVCLRCSRSKRTCKGYGLRLSWPIAGDSRRAVVAKQALLWSGTRSNFHAQVIHMSTWDIQMHYHMTAPSSSGNFQPVLRIPILWNPSTLEVGDADLLQYFQCVAYQSLPTFGQNNMHLGNILMRMALSSNTSSATALLKSLLALSSLHRHGVQSQAITLKIASLGALVAAASKPNLGANEMIQHIATGMLLCSFEAYQSTCTSGQWMCYLTGIKEILNTDCLQVSLYDDDLAALKEWVYYHDVLAHFTVRHWATTAKNLLLVQTSNRKDIGPSVLPNRAHLLPDGRIHLSITQSRPLQADDGASQGRRRCIDLLFCLSLAAPPINATLQLLSEVCDAVSARPDDNMSGQKLEEYKGFLEVLDWRIRNLAASTTDDEISEMTTVTQLFQLAMLVYLNRATENLLDQSVRTQQQIEKGFALLSQLASCERQFPVFVLGCEARTDDQRTIILDLIARTESRDSSRSFNHVKLLVQAVWAQDDLANWGLKYWDKLSSIISCCTIVPSLV</sequence>
<protein>
    <recommendedName>
        <fullName evidence="3">Zn(2)-C6 fungal-type domain-containing protein</fullName>
    </recommendedName>
</protein>
<evidence type="ECO:0000256" key="2">
    <source>
        <dbReference type="ARBA" id="ARBA00023242"/>
    </source>
</evidence>
<dbReference type="AlphaFoldDB" id="A0A9P4L927"/>
<dbReference type="RefSeq" id="XP_040789198.1">
    <property type="nucleotide sequence ID" value="XM_040936077.1"/>
</dbReference>
<dbReference type="GO" id="GO:0005634">
    <property type="term" value="C:nucleus"/>
    <property type="evidence" value="ECO:0007669"/>
    <property type="project" value="UniProtKB-SubCell"/>
</dbReference>
<dbReference type="SUPFAM" id="SSF57701">
    <property type="entry name" value="Zn2/Cys6 DNA-binding domain"/>
    <property type="match status" value="1"/>
</dbReference>
<evidence type="ECO:0000313" key="4">
    <source>
        <dbReference type="EMBL" id="KAF1846635.1"/>
    </source>
</evidence>
<gene>
    <name evidence="4" type="ORF">K460DRAFT_395983</name>
</gene>
<proteinExistence type="predicted"/>
<reference evidence="4" key="1">
    <citation type="submission" date="2020-01" db="EMBL/GenBank/DDBJ databases">
        <authorList>
            <consortium name="DOE Joint Genome Institute"/>
            <person name="Haridas S."/>
            <person name="Albert R."/>
            <person name="Binder M."/>
            <person name="Bloem J."/>
            <person name="Labutti K."/>
            <person name="Salamov A."/>
            <person name="Andreopoulos B."/>
            <person name="Baker S.E."/>
            <person name="Barry K."/>
            <person name="Bills G."/>
            <person name="Bluhm B.H."/>
            <person name="Cannon C."/>
            <person name="Castanera R."/>
            <person name="Culley D.E."/>
            <person name="Daum C."/>
            <person name="Ezra D."/>
            <person name="Gonzalez J.B."/>
            <person name="Henrissat B."/>
            <person name="Kuo A."/>
            <person name="Liang C."/>
            <person name="Lipzen A."/>
            <person name="Lutzoni F."/>
            <person name="Magnuson J."/>
            <person name="Mondo S."/>
            <person name="Nolan M."/>
            <person name="Ohm R."/>
            <person name="Pangilinan J."/>
            <person name="Park H.-J."/>
            <person name="Ramirez L."/>
            <person name="Alfaro M."/>
            <person name="Sun H."/>
            <person name="Tritt A."/>
            <person name="Yoshinaga Y."/>
            <person name="Zwiers L.-H."/>
            <person name="Turgeon B.G."/>
            <person name="Goodwin S.B."/>
            <person name="Spatafora J.W."/>
            <person name="Crous P.W."/>
            <person name="Grigoriev I.V."/>
        </authorList>
    </citation>
    <scope>NUCLEOTIDE SEQUENCE</scope>
    <source>
        <strain evidence="4">CBS 394.84</strain>
    </source>
</reference>
<keyword evidence="5" id="KW-1185">Reference proteome</keyword>
<dbReference type="Pfam" id="PF11951">
    <property type="entry name" value="Fungal_trans_2"/>
    <property type="match status" value="1"/>
</dbReference>
<dbReference type="InterPro" id="IPR021858">
    <property type="entry name" value="Fun_TF"/>
</dbReference>
<dbReference type="GO" id="GO:0008270">
    <property type="term" value="F:zinc ion binding"/>
    <property type="evidence" value="ECO:0007669"/>
    <property type="project" value="InterPro"/>
</dbReference>
<dbReference type="Pfam" id="PF00172">
    <property type="entry name" value="Zn_clus"/>
    <property type="match status" value="1"/>
</dbReference>
<evidence type="ECO:0000313" key="5">
    <source>
        <dbReference type="Proteomes" id="UP000800039"/>
    </source>
</evidence>
<dbReference type="GO" id="GO:0000981">
    <property type="term" value="F:DNA-binding transcription factor activity, RNA polymerase II-specific"/>
    <property type="evidence" value="ECO:0007669"/>
    <property type="project" value="InterPro"/>
</dbReference>
<dbReference type="InterPro" id="IPR001138">
    <property type="entry name" value="Zn2Cys6_DnaBD"/>
</dbReference>
<dbReference type="PANTHER" id="PTHR37534:SF39">
    <property type="entry name" value="TRANSCRIPTION FACTOR DOMAIN-CONTAINING PROTEIN"/>
    <property type="match status" value="1"/>
</dbReference>
<dbReference type="PANTHER" id="PTHR37534">
    <property type="entry name" value="TRANSCRIPTIONAL ACTIVATOR PROTEIN UGA3"/>
    <property type="match status" value="1"/>
</dbReference>
<dbReference type="CDD" id="cd00067">
    <property type="entry name" value="GAL4"/>
    <property type="match status" value="1"/>
</dbReference>
<dbReference type="PROSITE" id="PS00463">
    <property type="entry name" value="ZN2_CY6_FUNGAL_1"/>
    <property type="match status" value="1"/>
</dbReference>
<keyword evidence="2" id="KW-0539">Nucleus</keyword>
<dbReference type="GO" id="GO:0045944">
    <property type="term" value="P:positive regulation of transcription by RNA polymerase II"/>
    <property type="evidence" value="ECO:0007669"/>
    <property type="project" value="TreeGrafter"/>
</dbReference>
<dbReference type="GeneID" id="63853328"/>
<dbReference type="PROSITE" id="PS50048">
    <property type="entry name" value="ZN2_CY6_FUNGAL_2"/>
    <property type="match status" value="1"/>
</dbReference>
<dbReference type="OrthoDB" id="5130013at2759"/>
<dbReference type="GO" id="GO:0000976">
    <property type="term" value="F:transcription cis-regulatory region binding"/>
    <property type="evidence" value="ECO:0007669"/>
    <property type="project" value="TreeGrafter"/>
</dbReference>
<dbReference type="EMBL" id="ML976616">
    <property type="protein sequence ID" value="KAF1846635.1"/>
    <property type="molecule type" value="Genomic_DNA"/>
</dbReference>
<feature type="domain" description="Zn(2)-C6 fungal-type" evidence="3">
    <location>
        <begin position="7"/>
        <end position="35"/>
    </location>
</feature>